<keyword evidence="2" id="KW-1133">Transmembrane helix</keyword>
<feature type="compositionally biased region" description="Basic and acidic residues" evidence="1">
    <location>
        <begin position="124"/>
        <end position="143"/>
    </location>
</feature>
<dbReference type="OrthoDB" id="2087351at2"/>
<dbReference type="Proteomes" id="UP000255036">
    <property type="component" value="Unassembled WGS sequence"/>
</dbReference>
<evidence type="ECO:0000256" key="2">
    <source>
        <dbReference type="SAM" id="Phobius"/>
    </source>
</evidence>
<feature type="region of interest" description="Disordered" evidence="1">
    <location>
        <begin position="91"/>
        <end position="110"/>
    </location>
</feature>
<dbReference type="InterPro" id="IPR021338">
    <property type="entry name" value="DUF2953"/>
</dbReference>
<comment type="caution">
    <text evidence="3">The sequence shown here is derived from an EMBL/GenBank/DDBJ whole genome shotgun (WGS) entry which is preliminary data.</text>
</comment>
<gene>
    <name evidence="3" type="ORF">DWV06_12120</name>
</gene>
<proteinExistence type="predicted"/>
<feature type="transmembrane region" description="Helical" evidence="2">
    <location>
        <begin position="6"/>
        <end position="33"/>
    </location>
</feature>
<evidence type="ECO:0000256" key="1">
    <source>
        <dbReference type="SAM" id="MobiDB-lite"/>
    </source>
</evidence>
<keyword evidence="2" id="KW-0812">Transmembrane</keyword>
<keyword evidence="2" id="KW-0472">Membrane</keyword>
<organism evidence="3 4">
    <name type="scientific">Anaerosacchariphilus polymeriproducens</name>
    <dbReference type="NCBI Taxonomy" id="1812858"/>
    <lineage>
        <taxon>Bacteria</taxon>
        <taxon>Bacillati</taxon>
        <taxon>Bacillota</taxon>
        <taxon>Clostridia</taxon>
        <taxon>Lachnospirales</taxon>
        <taxon>Lachnospiraceae</taxon>
        <taxon>Anaerosacchariphilus</taxon>
    </lineage>
</organism>
<evidence type="ECO:0000313" key="4">
    <source>
        <dbReference type="Proteomes" id="UP000255036"/>
    </source>
</evidence>
<dbReference type="EMBL" id="QRCT01000034">
    <property type="protein sequence ID" value="RDU23100.1"/>
    <property type="molecule type" value="Genomic_DNA"/>
</dbReference>
<protein>
    <submittedName>
        <fullName evidence="3">DUF2953 domain-containing protein</fullName>
    </submittedName>
</protein>
<sequence>MLHILWVILKIIGIVLLVILGVILVLLLLILFLPIKYKLRGEMGEKTKMQGTVSWLFHLVAISFRYEMKQFNLILRIVGIPFKLPFSKEEKQKKKKTKSNRKKLKKNSPKISKIEKDDFIDEDPGNKIEDNKNESVDNIKEESYQNNKTTKKSKKRKGIWLSLKEKIINLKYTVRKFCDKIRMLINTCQEYKDIWNDEKVKLAIHKIKEQFLYFLKHCKPKKFKMYLHFGLEDPALTGQVLGGISLFYPLFHKNISVIPNFEHSILEGSIFVKGRVQVFVLLKIFIRLYWNKNIKYALRRLDAVKEKK</sequence>
<reference evidence="3 4" key="1">
    <citation type="submission" date="2018-07" db="EMBL/GenBank/DDBJ databases">
        <title>Anaerosacharophilus polymeroproducens gen. nov. sp. nov., an anaerobic bacterium isolated from salt field.</title>
        <authorList>
            <person name="Kim W."/>
            <person name="Yang S.-H."/>
            <person name="Oh J."/>
            <person name="Lee J.-H."/>
            <person name="Kwon K.K."/>
        </authorList>
    </citation>
    <scope>NUCLEOTIDE SEQUENCE [LARGE SCALE GENOMIC DNA]</scope>
    <source>
        <strain evidence="3 4">MCWD5</strain>
    </source>
</reference>
<feature type="compositionally biased region" description="Basic residues" evidence="1">
    <location>
        <begin position="93"/>
        <end position="108"/>
    </location>
</feature>
<evidence type="ECO:0000313" key="3">
    <source>
        <dbReference type="EMBL" id="RDU23100.1"/>
    </source>
</evidence>
<keyword evidence="4" id="KW-1185">Reference proteome</keyword>
<accession>A0A371AUC4</accession>
<dbReference type="AlphaFoldDB" id="A0A371AUC4"/>
<dbReference type="Pfam" id="PF11167">
    <property type="entry name" value="DUF2953"/>
    <property type="match status" value="1"/>
</dbReference>
<feature type="region of interest" description="Disordered" evidence="1">
    <location>
        <begin position="120"/>
        <end position="150"/>
    </location>
</feature>
<name>A0A371AUC4_9FIRM</name>